<keyword evidence="2" id="KW-0067">ATP-binding</keyword>
<comment type="caution">
    <text evidence="7">The sequence shown here is derived from an EMBL/GenBank/DDBJ whole genome shotgun (WGS) entry which is preliminary data.</text>
</comment>
<evidence type="ECO:0000259" key="5">
    <source>
        <dbReference type="PROSITE" id="PS50006"/>
    </source>
</evidence>
<keyword evidence="7" id="KW-0418">Kinase</keyword>
<evidence type="ECO:0000313" key="7">
    <source>
        <dbReference type="EMBL" id="KAJ3448957.1"/>
    </source>
</evidence>
<dbReference type="PROSITE" id="PS50006">
    <property type="entry name" value="FHA_DOMAIN"/>
    <property type="match status" value="1"/>
</dbReference>
<dbReference type="PROSITE" id="PS00108">
    <property type="entry name" value="PROTEIN_KINASE_ST"/>
    <property type="match status" value="1"/>
</dbReference>
<dbReference type="InterPro" id="IPR008271">
    <property type="entry name" value="Ser/Thr_kinase_AS"/>
</dbReference>
<feature type="compositionally biased region" description="Basic and acidic residues" evidence="4">
    <location>
        <begin position="1082"/>
        <end position="1093"/>
    </location>
</feature>
<name>A0AAV8A835_9EUKA</name>
<accession>A0AAV8A835</accession>
<dbReference type="SUPFAM" id="SSF49879">
    <property type="entry name" value="SMAD/FHA domain"/>
    <property type="match status" value="1"/>
</dbReference>
<feature type="region of interest" description="Disordered" evidence="4">
    <location>
        <begin position="1460"/>
        <end position="1490"/>
    </location>
</feature>
<keyword evidence="7" id="KW-0808">Transferase</keyword>
<dbReference type="PROSITE" id="PS50011">
    <property type="entry name" value="PROTEIN_KINASE_DOM"/>
    <property type="match status" value="1"/>
</dbReference>
<dbReference type="GO" id="GO:0004672">
    <property type="term" value="F:protein kinase activity"/>
    <property type="evidence" value="ECO:0007669"/>
    <property type="project" value="InterPro"/>
</dbReference>
<organism evidence="7 8">
    <name type="scientific">Anaeramoeba flamelloides</name>
    <dbReference type="NCBI Taxonomy" id="1746091"/>
    <lineage>
        <taxon>Eukaryota</taxon>
        <taxon>Metamonada</taxon>
        <taxon>Anaeramoebidae</taxon>
        <taxon>Anaeramoeba</taxon>
    </lineage>
</organism>
<feature type="coiled-coil region" evidence="3">
    <location>
        <begin position="793"/>
        <end position="853"/>
    </location>
</feature>
<protein>
    <submittedName>
        <fullName evidence="7">Ovarian-specific serine/threonine-protein kinase lok-related</fullName>
    </submittedName>
</protein>
<feature type="compositionally biased region" description="Acidic residues" evidence="4">
    <location>
        <begin position="1072"/>
        <end position="1081"/>
    </location>
</feature>
<dbReference type="InterPro" id="IPR000719">
    <property type="entry name" value="Prot_kinase_dom"/>
</dbReference>
<evidence type="ECO:0000313" key="8">
    <source>
        <dbReference type="Proteomes" id="UP001146793"/>
    </source>
</evidence>
<feature type="domain" description="Protein kinase" evidence="6">
    <location>
        <begin position="152"/>
        <end position="419"/>
    </location>
</feature>
<dbReference type="InterPro" id="IPR011009">
    <property type="entry name" value="Kinase-like_dom_sf"/>
</dbReference>
<feature type="compositionally biased region" description="Acidic residues" evidence="4">
    <location>
        <begin position="427"/>
        <end position="450"/>
    </location>
</feature>
<evidence type="ECO:0000259" key="6">
    <source>
        <dbReference type="PROSITE" id="PS50011"/>
    </source>
</evidence>
<feature type="region of interest" description="Disordered" evidence="4">
    <location>
        <begin position="2009"/>
        <end position="2032"/>
    </location>
</feature>
<dbReference type="PANTHER" id="PTHR24347">
    <property type="entry name" value="SERINE/THREONINE-PROTEIN KINASE"/>
    <property type="match status" value="1"/>
</dbReference>
<evidence type="ECO:0000256" key="3">
    <source>
        <dbReference type="SAM" id="Coils"/>
    </source>
</evidence>
<dbReference type="FunFam" id="1.10.510.10:FF:000571">
    <property type="entry name" value="Maternal embryonic leucine zipper kinase"/>
    <property type="match status" value="1"/>
</dbReference>
<dbReference type="Proteomes" id="UP001146793">
    <property type="component" value="Unassembled WGS sequence"/>
</dbReference>
<dbReference type="Gene3D" id="1.10.510.10">
    <property type="entry name" value="Transferase(Phosphotransferase) domain 1"/>
    <property type="match status" value="1"/>
</dbReference>
<dbReference type="Pfam" id="PF00498">
    <property type="entry name" value="FHA"/>
    <property type="match status" value="1"/>
</dbReference>
<dbReference type="Pfam" id="PF00069">
    <property type="entry name" value="Pkinase"/>
    <property type="match status" value="1"/>
</dbReference>
<dbReference type="InterPro" id="IPR008984">
    <property type="entry name" value="SMAD_FHA_dom_sf"/>
</dbReference>
<sequence length="2032" mass="241094">MSKVDKPKRVRKPKKEKKPWGKLISLTNGIDDLELIRPRYRVGRGNICAISINDEKISKFHCELSIFRDRKNKTKEGEIKTSMWIKDTSTNGVYVNSQPVGKNQKRELFHFDEITLIQPKVNGSAFPKYRFIIHDVKGSPPLSCESELLEHYKVISPIQEGIYGRIYLGVDLKNDEKVAIKQVPKNKFYNNTKEKISLSSEKILNYNEILVLQQLKHKSIIELKNVIQTDNTVYIIMEYLSSGDLFNKIKEKQFYEENDARILFKNLIESIIYLHNKNIVHRDLKPENILISNPNSDTDITICDFGIAKSIQEGEEMETRIGTIHYRAPETFTGGGKYTNSCDLWSAGVILYILLSGEMPFHEKRNLALHKQIIRGDFDFSPERFTNISKAAKNLIRRLIRIEPELRLTAKQTLEHPWVIEKPELIEYENDENGSSDSSEEFEENEPIGSEEERAFDGEEEIKENIPLYDYNRTKSVRHFYTVKQQPKEVNLTPIPLGSSNSLTFSTEENSNSSVISNSNLNQQRTASAKFRKLTFQNLRSKFRADKTAKNKNTKNTPPLSSPKLPSNQKKENKKNSTGLDGDNSLGEAFSNPQNKKPKLKNEKNLDLKGTIRNYTIVSGSEEVSMNKNGNENENENANINTTPMLFKINFHTLKRLNLSLKIFAAPRKEFFNLVENYYLNTRTKVLIAGEIEKANSELPAMIEKAWKKCTLRKSFNKICRCGRTNLFVRDHPGIELDFDVLSSIEKQLNFINQFCNMKLPLASSNQSQSKFKAEMYLNTFLKKFLIDFNVKKKKMKEKVKEKEMKIEKEMEMEIEKEKEKEIEMEMEMKMEKEKEKEKEKQIEKQIEKQQEQEMVSIKKELELHLQILFFFERMITTAAQNTGKEPNQKFLNPFRSFRKSVHKYINKLSKNYLFLENKPQDFLYIFSLLMSCPLSSNWGDKLILFPKKFQKKTLNYLMNYLEILISPLFFWKKNSQRSNYRKFIMFEEDYIIFLVHFPIDMLIEYLFNDKNSPNFKIKKNFQIIETLLNILSKGIVEYRLYPKFRLKIATLISTLSSCFIEYFSPLNDIVTENDDDDDDDNEKKNKNGEKDNVNNQQRSVEDVEKNAKQRWKYIEKITLGTFLILNQTENKYSLLGLKKFPFNKLKTSICYKLLHLIMISKSSEYLIPKKQAFKKNGKKTFKTKKGKEDKTKPKLGNESAKGMVDFQNLCKNRKEWVELIQKNPYFRTNFIENLSKYSKIELYIQLFKWIGVKQKKRRLLLITIIEEIFFISHHEEFKHDLFDSSQNLFEIFTNHNPVLISILFQLFYVHYKFAGDFLLKRFQKLNLFTWKPQIDTDLKIFYDWMFLKKKKKMFTTDQISILKLNIIKYCLEQLNFGYCKDGTDNLFLLPDLHLEIIILIAKYYMKNKSKNERNFCWNIIYKLKFWDKCGNRYINKLKINDPKVKFIFEKINIKEEEKKKEKNKNNKKFERIIDNDENDTSSSSSHHSKDDFKNYHFEKIKDEFLAFIIQSIIKIKNEQVVNYFYNILINSKENYCTCLLLINRIPQLINKEKKRKNKKKIVNYEFVCKQIINIIKPLIKNQKNILLHGQNMSKKKNKIMILEYFIDSQINNYSSFTKRKKSLKKSLIRKKNYDINEKDIIQFWLQLFLLIPNWYKDKQMIICINSIFRSLYVIDSKLEIFSFLTTVYNNLRLENSKNNNNDNVLKFFSLVESPLFIKTKLTKKNKRINLIKKVSYYYYSILLFETLFRIKDLQLLGKLIMNNIKEKITLEKLIKNSKKEFVVTNFKFLKYWLDFFLNCDSYQTMQPLITQFFIYLYSCQINSNNNKNNTYQEIERKKVKGKKNENGNVLNEKNNNEKEEEGGGGQKEEEREQQQQQNQQQEEEEEEINIYNSFGWRLFCSIESKYFKTKNKIYERFIFLKNKDIELNNLSPGISLESYYTLLSILIEKSNKNNFIDHKNLKYFTDIDTNTHNKKQIPKLLKKIQKTNIFNDLTFNLLEYIYQNKNQNQNQNENENPKKKKKKKKKAKILI</sequence>
<dbReference type="EMBL" id="JANTQA010000015">
    <property type="protein sequence ID" value="KAJ3448957.1"/>
    <property type="molecule type" value="Genomic_DNA"/>
</dbReference>
<evidence type="ECO:0000256" key="4">
    <source>
        <dbReference type="SAM" id="MobiDB-lite"/>
    </source>
</evidence>
<evidence type="ECO:0000256" key="1">
    <source>
        <dbReference type="ARBA" id="ARBA00022741"/>
    </source>
</evidence>
<feature type="region of interest" description="Disordered" evidence="4">
    <location>
        <begin position="1072"/>
        <end position="1104"/>
    </location>
</feature>
<reference evidence="7" key="1">
    <citation type="submission" date="2022-08" db="EMBL/GenBank/DDBJ databases">
        <title>Novel sulphate-reducing endosymbionts in the free-living metamonad Anaeramoeba.</title>
        <authorList>
            <person name="Jerlstrom-Hultqvist J."/>
            <person name="Cepicka I."/>
            <person name="Gallot-Lavallee L."/>
            <person name="Salas-Leiva D."/>
            <person name="Curtis B.A."/>
            <person name="Zahonova K."/>
            <person name="Pipaliya S."/>
            <person name="Dacks J."/>
            <person name="Roger A.J."/>
        </authorList>
    </citation>
    <scope>NUCLEOTIDE SEQUENCE</scope>
    <source>
        <strain evidence="7">Busselton2</strain>
    </source>
</reference>
<dbReference type="SMART" id="SM00240">
    <property type="entry name" value="FHA"/>
    <property type="match status" value="1"/>
</dbReference>
<feature type="region of interest" description="Disordered" evidence="4">
    <location>
        <begin position="1837"/>
        <end position="1885"/>
    </location>
</feature>
<dbReference type="GO" id="GO:0005524">
    <property type="term" value="F:ATP binding"/>
    <property type="evidence" value="ECO:0007669"/>
    <property type="project" value="UniProtKB-KW"/>
</dbReference>
<evidence type="ECO:0000256" key="2">
    <source>
        <dbReference type="ARBA" id="ARBA00022840"/>
    </source>
</evidence>
<feature type="region of interest" description="Disordered" evidence="4">
    <location>
        <begin position="427"/>
        <end position="456"/>
    </location>
</feature>
<dbReference type="InterPro" id="IPR000253">
    <property type="entry name" value="FHA_dom"/>
</dbReference>
<proteinExistence type="predicted"/>
<keyword evidence="3" id="KW-0175">Coiled coil</keyword>
<dbReference type="Gene3D" id="2.60.200.20">
    <property type="match status" value="1"/>
</dbReference>
<feature type="compositionally biased region" description="Basic and acidic residues" evidence="4">
    <location>
        <begin position="1460"/>
        <end position="1475"/>
    </location>
</feature>
<feature type="compositionally biased region" description="Basic residues" evidence="4">
    <location>
        <begin position="2019"/>
        <end position="2032"/>
    </location>
</feature>
<gene>
    <name evidence="7" type="ORF">M0812_01445</name>
</gene>
<keyword evidence="1" id="KW-0547">Nucleotide-binding</keyword>
<feature type="domain" description="FHA" evidence="5">
    <location>
        <begin position="40"/>
        <end position="100"/>
    </location>
</feature>
<dbReference type="SUPFAM" id="SSF56112">
    <property type="entry name" value="Protein kinase-like (PK-like)"/>
    <property type="match status" value="1"/>
</dbReference>
<feature type="region of interest" description="Disordered" evidence="4">
    <location>
        <begin position="541"/>
        <end position="606"/>
    </location>
</feature>
<dbReference type="CDD" id="cd05117">
    <property type="entry name" value="STKc_CAMK"/>
    <property type="match status" value="1"/>
</dbReference>
<dbReference type="SMART" id="SM00220">
    <property type="entry name" value="S_TKc"/>
    <property type="match status" value="1"/>
</dbReference>